<gene>
    <name evidence="1" type="ORF">Vsou_25120</name>
</gene>
<dbReference type="EMBL" id="AP026830">
    <property type="protein sequence ID" value="BDR93419.1"/>
    <property type="molecule type" value="Genomic_DNA"/>
</dbReference>
<protein>
    <submittedName>
        <fullName evidence="1">Uncharacterized protein</fullName>
    </submittedName>
</protein>
<reference evidence="2" key="1">
    <citation type="submission" date="2022-09" db="EMBL/GenBank/DDBJ databases">
        <title>Complete genome sequence of Vulcanisaeta souniana.</title>
        <authorList>
            <person name="Kato S."/>
            <person name="Itoh T."/>
            <person name="Ohkuma M."/>
        </authorList>
    </citation>
    <scope>NUCLEOTIDE SEQUENCE [LARGE SCALE GENOMIC DNA]</scope>
    <source>
        <strain evidence="2">JCM 11219</strain>
    </source>
</reference>
<proteinExistence type="predicted"/>
<keyword evidence="2" id="KW-1185">Reference proteome</keyword>
<sequence>MNFAIIINNDDTDNVGHGYYLDKLLNNIGIIVVIIFQKRFNYFIK</sequence>
<organism evidence="1 2">
    <name type="scientific">Vulcanisaeta souniana JCM 11219</name>
    <dbReference type="NCBI Taxonomy" id="1293586"/>
    <lineage>
        <taxon>Archaea</taxon>
        <taxon>Thermoproteota</taxon>
        <taxon>Thermoprotei</taxon>
        <taxon>Thermoproteales</taxon>
        <taxon>Thermoproteaceae</taxon>
        <taxon>Vulcanisaeta</taxon>
    </lineage>
</organism>
<dbReference type="Proteomes" id="UP001060771">
    <property type="component" value="Chromosome"/>
</dbReference>
<name>A0ABN6SUK8_9CREN</name>
<evidence type="ECO:0000313" key="1">
    <source>
        <dbReference type="EMBL" id="BDR93419.1"/>
    </source>
</evidence>
<accession>A0ABN6SUK8</accession>
<evidence type="ECO:0000313" key="2">
    <source>
        <dbReference type="Proteomes" id="UP001060771"/>
    </source>
</evidence>